<reference evidence="1" key="1">
    <citation type="submission" date="2024-03" db="EMBL/GenBank/DDBJ databases">
        <title>Novel Streptomyces species of biotechnological and ecological value are a feature of Machair soil.</title>
        <authorList>
            <person name="Prole J.R."/>
            <person name="Goodfellow M."/>
            <person name="Allenby N."/>
            <person name="Ward A.C."/>
        </authorList>
    </citation>
    <scope>NUCLEOTIDE SEQUENCE</scope>
    <source>
        <strain evidence="1">MS1.AVA.4</strain>
    </source>
</reference>
<name>A0ACC6QTA9_9ACTN</name>
<organism evidence="1 2">
    <name type="scientific">Streptomyces pratisoli</name>
    <dbReference type="NCBI Taxonomy" id="3139917"/>
    <lineage>
        <taxon>Bacteria</taxon>
        <taxon>Bacillati</taxon>
        <taxon>Actinomycetota</taxon>
        <taxon>Actinomycetes</taxon>
        <taxon>Kitasatosporales</taxon>
        <taxon>Streptomycetaceae</taxon>
        <taxon>Streptomyces</taxon>
    </lineage>
</organism>
<dbReference type="Proteomes" id="UP001375539">
    <property type="component" value="Unassembled WGS sequence"/>
</dbReference>
<comment type="caution">
    <text evidence="1">The sequence shown here is derived from an EMBL/GenBank/DDBJ whole genome shotgun (WGS) entry which is preliminary data.</text>
</comment>
<keyword evidence="2" id="KW-1185">Reference proteome</keyword>
<dbReference type="EMBL" id="JBBKAI010000002">
    <property type="protein sequence ID" value="MEJ8661458.1"/>
    <property type="molecule type" value="Genomic_DNA"/>
</dbReference>
<proteinExistence type="predicted"/>
<accession>A0ACC6QTA9</accession>
<gene>
    <name evidence="1" type="ORF">WKI58_33965</name>
</gene>
<protein>
    <submittedName>
        <fullName evidence="1">Uncharacterized protein</fullName>
    </submittedName>
</protein>
<evidence type="ECO:0000313" key="1">
    <source>
        <dbReference type="EMBL" id="MEJ8661458.1"/>
    </source>
</evidence>
<evidence type="ECO:0000313" key="2">
    <source>
        <dbReference type="Proteomes" id="UP001375539"/>
    </source>
</evidence>
<sequence length="295" mass="31291">MNAGAGTEAGSRLAGFLDNPIVGMLPWIVFSVLVGPGRFEFSVGIALAIAVMLVVLDRLRRPGTSLKILEIADVAFFAALAIVGAVASDGTLRWLETYSGELSNFALVAIAFGSMAVRVPFTVQYARERVSRELWNTRGFMHTNYVITAVWGLAFLVAAVAGLYGDLVLRDSDNIWTNWLIQIGAIIVALRFTEWYPGVVRERIAGGTATRGSPTSVGALMIPLAGYLVPVGILMLSLGSGPTWLGIAVIVAGVLLVRALKPDADAAQDDAGVDGAHEDGAAADARQQGRRRDPQ</sequence>